<dbReference type="SMART" id="SM00490">
    <property type="entry name" value="HELICc"/>
    <property type="match status" value="1"/>
</dbReference>
<dbReference type="VEuPathDB" id="PlasmoDB:PRELSG_1325800"/>
<keyword evidence="2 7" id="KW-0378">Hydrolase</keyword>
<dbReference type="PANTHER" id="PTHR47961">
    <property type="entry name" value="DNA POLYMERASE THETA, PUTATIVE (AFU_ORTHOLOGUE AFUA_1G05260)-RELATED"/>
    <property type="match status" value="1"/>
</dbReference>
<evidence type="ECO:0000256" key="4">
    <source>
        <dbReference type="ARBA" id="ARBA00022840"/>
    </source>
</evidence>
<keyword evidence="1" id="KW-0547">Nucleotide-binding</keyword>
<dbReference type="OrthoDB" id="2320933at2759"/>
<feature type="domain" description="Helicase ATP-binding" evidence="5">
    <location>
        <begin position="84"/>
        <end position="244"/>
    </location>
</feature>
<evidence type="ECO:0000313" key="8">
    <source>
        <dbReference type="Proteomes" id="UP000220158"/>
    </source>
</evidence>
<dbReference type="InterPro" id="IPR027417">
    <property type="entry name" value="P-loop_NTPase"/>
</dbReference>
<dbReference type="InterPro" id="IPR050474">
    <property type="entry name" value="Hel308_SKI2-like"/>
</dbReference>
<evidence type="ECO:0000313" key="7">
    <source>
        <dbReference type="EMBL" id="CRH03900.1"/>
    </source>
</evidence>
<dbReference type="SUPFAM" id="SSF52540">
    <property type="entry name" value="P-loop containing nucleoside triphosphate hydrolases"/>
    <property type="match status" value="1"/>
</dbReference>
<dbReference type="KEGG" id="prel:PRELSG_1325800"/>
<dbReference type="EC" id="3.6.4.13" evidence="7"/>
<dbReference type="GO" id="GO:0016787">
    <property type="term" value="F:hydrolase activity"/>
    <property type="evidence" value="ECO:0007669"/>
    <property type="project" value="UniProtKB-KW"/>
</dbReference>
<dbReference type="PROSITE" id="PS51194">
    <property type="entry name" value="HELICASE_CTER"/>
    <property type="match status" value="1"/>
</dbReference>
<accession>A0A1J1HD99</accession>
<dbReference type="InterPro" id="IPR001650">
    <property type="entry name" value="Helicase_C-like"/>
</dbReference>
<dbReference type="PANTHER" id="PTHR47961:SF6">
    <property type="entry name" value="DNA-DIRECTED DNA POLYMERASE"/>
    <property type="match status" value="1"/>
</dbReference>
<proteinExistence type="predicted"/>
<dbReference type="AlphaFoldDB" id="A0A1J1HD99"/>
<evidence type="ECO:0000259" key="6">
    <source>
        <dbReference type="PROSITE" id="PS51194"/>
    </source>
</evidence>
<dbReference type="EMBL" id="LN835308">
    <property type="protein sequence ID" value="CRH03900.1"/>
    <property type="molecule type" value="Genomic_DNA"/>
</dbReference>
<organism evidence="7 8">
    <name type="scientific">Plasmodium relictum</name>
    <dbReference type="NCBI Taxonomy" id="85471"/>
    <lineage>
        <taxon>Eukaryota</taxon>
        <taxon>Sar</taxon>
        <taxon>Alveolata</taxon>
        <taxon>Apicomplexa</taxon>
        <taxon>Aconoidasida</taxon>
        <taxon>Haemosporida</taxon>
        <taxon>Plasmodiidae</taxon>
        <taxon>Plasmodium</taxon>
        <taxon>Plasmodium (Haemamoeba)</taxon>
    </lineage>
</organism>
<dbReference type="GO" id="GO:0003676">
    <property type="term" value="F:nucleic acid binding"/>
    <property type="evidence" value="ECO:0007669"/>
    <property type="project" value="InterPro"/>
</dbReference>
<sequence length="852" mass="101365">MNIGWMTDLENLIERKRNYKKNETELIKKKKLNETNNYMINNCYENNYNLYKYNINKEVLENYRKENINELYKWQDECLSKLKTVDWDKGENFIYVAPTSGGKTLVAEIFAFEEVEKIECIFFLLPLNSLINEKIDYFKKICKNTNIKIGSEMDDNNIILCTYEKLNNYMNKKKINCNNSYIVIIDEFHLINEEPRGIYIENIISKILYLNKNSAKIKIICMSGTLNNIPILKKWLNAKIYISSYRPQEIKEHYICNYDIFKKEKENFSYFCNTYDFFKLYNNNNNNNNNSSTNNNINDITTNSNNESKCISQFNTKSKIHSFLINKNKILNNSLIHSLLCLSIHSLDNNLNTLIFCSTKKNCEFYINIINKFLNVNPYHKTSEDTQIKRKKLNEKIFLIDKHIYNKMNKLISNGICYYHSDINISVKKLLEISFKEKTLFLLTCTSTLSVGLNLLVDRVIISSPFIAQHFLSITQYKQMIGRAARLKKGDSIIIVEKEHEKTLLEVFKQDFTNIKSTMNNSLESLEKYIIEFICLYYQKLSFNNIIHMLSFSLYYNEVVSSKREEKKELLISLLNEEEKKRGNNYRELFEINIKDLTEEEIFFYNKKKEEIHKVINNLLKHKCIEIKNKNFEITNFCKSLCISNFTLSYGIELLNEIKSFEKIFLYNNFHLCYLCSSCNINITSFNYNLPFLKNLISMISDNYTRNIIFQILKFDSDIINMLNLKNQNIYNKKKLFFNDNALQGKYCKLYMSILLYMYLEENNFSFICSTFKITIDVLQSILQYTYMYIHILIAFYYQIDEWMIASFLKKFLQYFKNSKALSSHHYDISQANNLKYTHNFQKKKMQKKSTA</sequence>
<name>A0A1J1HD99_PLARL</name>
<dbReference type="Gene3D" id="3.40.50.300">
    <property type="entry name" value="P-loop containing nucleotide triphosphate hydrolases"/>
    <property type="match status" value="2"/>
</dbReference>
<evidence type="ECO:0000256" key="3">
    <source>
        <dbReference type="ARBA" id="ARBA00022806"/>
    </source>
</evidence>
<reference evidence="7 8" key="1">
    <citation type="submission" date="2015-04" db="EMBL/GenBank/DDBJ databases">
        <authorList>
            <consortium name="Pathogen Informatics"/>
        </authorList>
    </citation>
    <scope>NUCLEOTIDE SEQUENCE [LARGE SCALE GENOMIC DNA]</scope>
    <source>
        <strain evidence="7 8">SGS1</strain>
    </source>
</reference>
<gene>
    <name evidence="7" type="ORF">PRELSG_1325800</name>
</gene>
<dbReference type="OMA" id="KEHYICN"/>
<protein>
    <submittedName>
        <fullName evidence="7">DEAD/DEAH box helicase, putative</fullName>
        <ecNumber evidence="7">3.6.4.13</ecNumber>
    </submittedName>
</protein>
<keyword evidence="4" id="KW-0067">ATP-binding</keyword>
<evidence type="ECO:0000256" key="2">
    <source>
        <dbReference type="ARBA" id="ARBA00022801"/>
    </source>
</evidence>
<evidence type="ECO:0000259" key="5">
    <source>
        <dbReference type="PROSITE" id="PS51192"/>
    </source>
</evidence>
<dbReference type="InterPro" id="IPR011545">
    <property type="entry name" value="DEAD/DEAH_box_helicase_dom"/>
</dbReference>
<dbReference type="InterPro" id="IPR014001">
    <property type="entry name" value="Helicase_ATP-bd"/>
</dbReference>
<dbReference type="Proteomes" id="UP000220158">
    <property type="component" value="Chromosome 13"/>
</dbReference>
<dbReference type="SMART" id="SM00487">
    <property type="entry name" value="DEXDc"/>
    <property type="match status" value="1"/>
</dbReference>
<keyword evidence="3 7" id="KW-0347">Helicase</keyword>
<dbReference type="Pfam" id="PF00270">
    <property type="entry name" value="DEAD"/>
    <property type="match status" value="1"/>
</dbReference>
<evidence type="ECO:0000256" key="1">
    <source>
        <dbReference type="ARBA" id="ARBA00022741"/>
    </source>
</evidence>
<dbReference type="RefSeq" id="XP_028535906.1">
    <property type="nucleotide sequence ID" value="XM_028678796.1"/>
</dbReference>
<dbReference type="GO" id="GO:0003724">
    <property type="term" value="F:RNA helicase activity"/>
    <property type="evidence" value="ECO:0007669"/>
    <property type="project" value="UniProtKB-EC"/>
</dbReference>
<dbReference type="Pfam" id="PF00271">
    <property type="entry name" value="Helicase_C"/>
    <property type="match status" value="1"/>
</dbReference>
<keyword evidence="8" id="KW-1185">Reference proteome</keyword>
<dbReference type="PROSITE" id="PS51192">
    <property type="entry name" value="HELICASE_ATP_BIND_1"/>
    <property type="match status" value="1"/>
</dbReference>
<feature type="domain" description="Helicase C-terminal" evidence="6">
    <location>
        <begin position="343"/>
        <end position="523"/>
    </location>
</feature>
<dbReference type="GeneID" id="39738191"/>
<dbReference type="GO" id="GO:0005524">
    <property type="term" value="F:ATP binding"/>
    <property type="evidence" value="ECO:0007669"/>
    <property type="project" value="UniProtKB-KW"/>
</dbReference>